<evidence type="ECO:0000313" key="2">
    <source>
        <dbReference type="EMBL" id="KAL2054663.1"/>
    </source>
</evidence>
<proteinExistence type="predicted"/>
<dbReference type="InterPro" id="IPR036188">
    <property type="entry name" value="FAD/NAD-bd_sf"/>
</dbReference>
<protein>
    <submittedName>
        <fullName evidence="2">Uncharacterized protein</fullName>
    </submittedName>
</protein>
<reference evidence="2 3" key="1">
    <citation type="submission" date="2024-09" db="EMBL/GenBank/DDBJ databases">
        <title>Rethinking Asexuality: The Enigmatic Case of Functional Sexual Genes in Lepraria (Stereocaulaceae).</title>
        <authorList>
            <person name="Doellman M."/>
            <person name="Sun Y."/>
            <person name="Barcenas-Pena A."/>
            <person name="Lumbsch H.T."/>
            <person name="Grewe F."/>
        </authorList>
    </citation>
    <scope>NUCLEOTIDE SEQUENCE [LARGE SCALE GENOMIC DNA]</scope>
    <source>
        <strain evidence="2 3">Grewe 0041</strain>
    </source>
</reference>
<evidence type="ECO:0000256" key="1">
    <source>
        <dbReference type="SAM" id="MobiDB-lite"/>
    </source>
</evidence>
<evidence type="ECO:0000313" key="3">
    <source>
        <dbReference type="Proteomes" id="UP001590951"/>
    </source>
</evidence>
<sequence>MASRPIPTSVDTVIVGNGPSALILSYVLNGNIPYYNPAKPHPDPILHTKLSPSCCLLNINILDLTAHFAASRLSYSTQALPVNVLLDTLLRPLADTDPEEYASCVEWRREEDRKVRHLVLGNTAQAGGQWADNPVSASWDIGTLSYSEMLSLPGYTFDNHYRNAHGGPVPDFYRPPRREVAAYLATYPSVVGIADSIYTNEEVQDISRLDDGFYIGSHNISCKNLVLASGTFSNLIPPRPLLRPLDALPQPNHTSEAPLLVVGSGFTAADVIIFTPPTRKIIHIFKWDPEYHPSPLRACHPRAYPEYAGVYRRMKLAAQDALGPQGTTCPMRTKKANPFFKERSWDQVYEGLPNTCIKNVELYDGSALLTLETANGDSIQRKISNIEYVIGRRGSLSYLDESIARDIGALEDQIPINKALISGHALRPKVEKSLEVALNVFVTGSLTGDSLIRFAYGSCVFAAREIMRPSGSRSGTSNSTPSASSESLSTAPSSQLDLQLPTQGTVISAGGHSDLHLDKKARAYASDKEIGKCDMCPDSWWWHRGCVVS</sequence>
<name>A0ABR4BB66_9LECA</name>
<feature type="compositionally biased region" description="Low complexity" evidence="1">
    <location>
        <begin position="470"/>
        <end position="494"/>
    </location>
</feature>
<dbReference type="PANTHER" id="PTHR15192">
    <property type="entry name" value="PROTEIN CBG05349"/>
    <property type="match status" value="1"/>
</dbReference>
<keyword evidence="3" id="KW-1185">Reference proteome</keyword>
<dbReference type="PANTHER" id="PTHR15192:SF8">
    <property type="entry name" value="FAD_NAD(P)-BINDING DOMAIN-CONTAINING PROTEIN"/>
    <property type="match status" value="1"/>
</dbReference>
<dbReference type="Proteomes" id="UP001590951">
    <property type="component" value="Unassembled WGS sequence"/>
</dbReference>
<gene>
    <name evidence="2" type="ORF">ABVK25_004966</name>
</gene>
<dbReference type="EMBL" id="JBHFEH010000014">
    <property type="protein sequence ID" value="KAL2054663.1"/>
    <property type="molecule type" value="Genomic_DNA"/>
</dbReference>
<dbReference type="SUPFAM" id="SSF51905">
    <property type="entry name" value="FAD/NAD(P)-binding domain"/>
    <property type="match status" value="1"/>
</dbReference>
<accession>A0ABR4BB66</accession>
<feature type="region of interest" description="Disordered" evidence="1">
    <location>
        <begin position="470"/>
        <end position="495"/>
    </location>
</feature>
<dbReference type="InterPro" id="IPR029731">
    <property type="entry name" value="OSGIN1/2"/>
</dbReference>
<dbReference type="Gene3D" id="3.50.50.60">
    <property type="entry name" value="FAD/NAD(P)-binding domain"/>
    <property type="match status" value="1"/>
</dbReference>
<organism evidence="2 3">
    <name type="scientific">Lepraria finkii</name>
    <dbReference type="NCBI Taxonomy" id="1340010"/>
    <lineage>
        <taxon>Eukaryota</taxon>
        <taxon>Fungi</taxon>
        <taxon>Dikarya</taxon>
        <taxon>Ascomycota</taxon>
        <taxon>Pezizomycotina</taxon>
        <taxon>Lecanoromycetes</taxon>
        <taxon>OSLEUM clade</taxon>
        <taxon>Lecanoromycetidae</taxon>
        <taxon>Lecanorales</taxon>
        <taxon>Lecanorineae</taxon>
        <taxon>Stereocaulaceae</taxon>
        <taxon>Lepraria</taxon>
    </lineage>
</organism>
<comment type="caution">
    <text evidence="2">The sequence shown here is derived from an EMBL/GenBank/DDBJ whole genome shotgun (WGS) entry which is preliminary data.</text>
</comment>